<evidence type="ECO:0000259" key="1">
    <source>
        <dbReference type="Pfam" id="PF07561"/>
    </source>
</evidence>
<dbReference type="InterPro" id="IPR011437">
    <property type="entry name" value="DUF1540"/>
</dbReference>
<dbReference type="EMBL" id="JAEQNB010000002">
    <property type="protein sequence ID" value="MBL0386712.1"/>
    <property type="molecule type" value="Genomic_DNA"/>
</dbReference>
<gene>
    <name evidence="2" type="ORF">JJB07_08610</name>
</gene>
<comment type="caution">
    <text evidence="2">The sequence shown here is derived from an EMBL/GenBank/DDBJ whole genome shotgun (WGS) entry which is preliminary data.</text>
</comment>
<dbReference type="RefSeq" id="WP_201633670.1">
    <property type="nucleotide sequence ID" value="NZ_JAEQNB010000002.1"/>
</dbReference>
<reference evidence="2 3" key="1">
    <citation type="submission" date="2021-01" db="EMBL/GenBank/DDBJ databases">
        <title>Tumebacillus sp. strain ITR2 16S ribosomal RNA gene Genome sequencing and assembly.</title>
        <authorList>
            <person name="Kang M."/>
        </authorList>
    </citation>
    <scope>NUCLEOTIDE SEQUENCE [LARGE SCALE GENOMIC DNA]</scope>
    <source>
        <strain evidence="2 3">ITR2</strain>
    </source>
</reference>
<evidence type="ECO:0000313" key="2">
    <source>
        <dbReference type="EMBL" id="MBL0386712.1"/>
    </source>
</evidence>
<proteinExistence type="predicted"/>
<feature type="domain" description="DUF1540" evidence="1">
    <location>
        <begin position="4"/>
        <end position="65"/>
    </location>
</feature>
<protein>
    <submittedName>
        <fullName evidence="2">DUF1540 domain-containing protein</fullName>
    </submittedName>
</protein>
<dbReference type="Proteomes" id="UP000602284">
    <property type="component" value="Unassembled WGS sequence"/>
</dbReference>
<keyword evidence="3" id="KW-1185">Reference proteome</keyword>
<dbReference type="Pfam" id="PF07561">
    <property type="entry name" value="DUF1540"/>
    <property type="match status" value="1"/>
</dbReference>
<organism evidence="2 3">
    <name type="scientific">Tumebacillus amylolyticus</name>
    <dbReference type="NCBI Taxonomy" id="2801339"/>
    <lineage>
        <taxon>Bacteria</taxon>
        <taxon>Bacillati</taxon>
        <taxon>Bacillota</taxon>
        <taxon>Bacilli</taxon>
        <taxon>Bacillales</taxon>
        <taxon>Alicyclobacillaceae</taxon>
        <taxon>Tumebacillus</taxon>
    </lineage>
</organism>
<sequence>MPEVRCSVSNCSYWAEGGACAANAILVDIDAHANRDFQTEFGNDLGENVHEDTAANSRCTMCHTFKAKE</sequence>
<evidence type="ECO:0000313" key="3">
    <source>
        <dbReference type="Proteomes" id="UP000602284"/>
    </source>
</evidence>
<accession>A0ABS1J8V8</accession>
<name>A0ABS1J8V8_9BACL</name>